<evidence type="ECO:0000313" key="2">
    <source>
        <dbReference type="EMBL" id="SCZ53813.1"/>
    </source>
</evidence>
<dbReference type="AlphaFoldDB" id="A0A1G5PWB1"/>
<dbReference type="STRING" id="1156985.SAMN04488118_102195"/>
<feature type="compositionally biased region" description="Polar residues" evidence="1">
    <location>
        <begin position="241"/>
        <end position="262"/>
    </location>
</feature>
<organism evidence="2 3">
    <name type="scientific">Epibacterium ulvae</name>
    <dbReference type="NCBI Taxonomy" id="1156985"/>
    <lineage>
        <taxon>Bacteria</taxon>
        <taxon>Pseudomonadati</taxon>
        <taxon>Pseudomonadota</taxon>
        <taxon>Alphaproteobacteria</taxon>
        <taxon>Rhodobacterales</taxon>
        <taxon>Roseobacteraceae</taxon>
        <taxon>Epibacterium</taxon>
    </lineage>
</organism>
<dbReference type="OrthoDB" id="7719946at2"/>
<keyword evidence="3" id="KW-1185">Reference proteome</keyword>
<dbReference type="Proteomes" id="UP000198767">
    <property type="component" value="Unassembled WGS sequence"/>
</dbReference>
<accession>A0A1G5PWB1</accession>
<name>A0A1G5PWB1_9RHOB</name>
<sequence>MAKKDFVMIETALLRRKSFHSLETCSERNAYLTATLSSQANYIGVFRYPLDWFSSESKIPSEELVRVVGRLEDAGLIEYDEAEENLRLRDWFYTSNIRTSANTVKRAARDFLKSDVPRIASVSRATAEFVVASLKGVSGYGHESDHGPKVLEVLRDFLRSAVNEFPELEASLIAEMELHGAGVKLGFDEVFLGLVEGEAVAARTICVPPPKGLQSGSDDPSKYRTTPDHTETKNIGKPDASPQTSVSQNRAQTSFGPTASTLNSPLALAAKKVCSSNRQP</sequence>
<feature type="compositionally biased region" description="Basic and acidic residues" evidence="1">
    <location>
        <begin position="219"/>
        <end position="236"/>
    </location>
</feature>
<evidence type="ECO:0000313" key="3">
    <source>
        <dbReference type="Proteomes" id="UP000198767"/>
    </source>
</evidence>
<proteinExistence type="predicted"/>
<reference evidence="2 3" key="1">
    <citation type="submission" date="2016-10" db="EMBL/GenBank/DDBJ databases">
        <authorList>
            <person name="de Groot N.N."/>
        </authorList>
    </citation>
    <scope>NUCLEOTIDE SEQUENCE [LARGE SCALE GENOMIC DNA]</scope>
    <source>
        <strain evidence="2 3">U95</strain>
    </source>
</reference>
<dbReference type="EMBL" id="FMWG01000002">
    <property type="protein sequence ID" value="SCZ53813.1"/>
    <property type="molecule type" value="Genomic_DNA"/>
</dbReference>
<protein>
    <submittedName>
        <fullName evidence="2">Uncharacterized protein</fullName>
    </submittedName>
</protein>
<evidence type="ECO:0000256" key="1">
    <source>
        <dbReference type="SAM" id="MobiDB-lite"/>
    </source>
</evidence>
<dbReference type="RefSeq" id="WP_090216277.1">
    <property type="nucleotide sequence ID" value="NZ_FMWG01000002.1"/>
</dbReference>
<feature type="region of interest" description="Disordered" evidence="1">
    <location>
        <begin position="207"/>
        <end position="262"/>
    </location>
</feature>
<gene>
    <name evidence="2" type="ORF">SAMN04488118_102195</name>
</gene>